<sequence length="637" mass="72495">MEPFNQTDPTSFVLFADSLPLGVFLFESPTELLSLESKLLYANPQAKTLLHWETEASGPPNLKEIFFPFGNDIFLAETLLSLQQEKSNSIYLDAENPKNETSKSQKIYSLRAQQISNHMFYILLEDTTKQKINGISIHQKESQLKHVIKTMINGVVVVNVQGQIIYANDSAAKILSLEIDQIQNKYFASKEWKQIRADGTPFPEEELPLSIALKRQKTVYHQEHGIIAEGETIKWLNINATPIYDAEGKLEGATASFLDITELKNTQNTIELKNKKLKAILDAIERSAIVSIADTKGVILRANQKFIKISGYSEKELLGSDHRKLNSKFHPKDFWEKMWKDILSGQPWEGIIRNQSKHGNFFWLQTYIHPLYDSNEKIESFLSIRFDITEEVEALENTNRMLHFTGIQNSRLQNFAYIVSHNIRQHSSNFTSLIDLLEENPSEEERKNIVNMLHASSEKLNETITHLNDIISINQMLNKPMETCTIEEEVQKTLNILKGSIESRNIQISVEIEENLELTIIPAYLESILLNLVSNAIKYVRLKDGAFIRIYAKKIDGQVHLRVEDNGLGINLEKHGNKIFGMFKTFHKNEDARGIGLFITKSQVEVLGGTISVESEEGKGSTFTVSIPENPNKAIHI</sequence>
<keyword evidence="3" id="KW-0597">Phosphoprotein</keyword>
<keyword evidence="4" id="KW-0808">Transferase</keyword>
<accession>A0A2N0APX8</accession>
<feature type="domain" description="PAC" evidence="8">
    <location>
        <begin position="346"/>
        <end position="400"/>
    </location>
</feature>
<dbReference type="Pfam" id="PF02518">
    <property type="entry name" value="HATPase_c"/>
    <property type="match status" value="1"/>
</dbReference>
<dbReference type="PRINTS" id="PR00344">
    <property type="entry name" value="BCTRLSENSOR"/>
</dbReference>
<evidence type="ECO:0000256" key="1">
    <source>
        <dbReference type="ARBA" id="ARBA00000085"/>
    </source>
</evidence>
<comment type="catalytic activity">
    <reaction evidence="1">
        <text>ATP + protein L-histidine = ADP + protein N-phospho-L-histidine.</text>
        <dbReference type="EC" id="2.7.13.3"/>
    </reaction>
</comment>
<dbReference type="PANTHER" id="PTHR43304">
    <property type="entry name" value="PHYTOCHROME-LIKE PROTEIN CPH1"/>
    <property type="match status" value="1"/>
</dbReference>
<dbReference type="Gene3D" id="3.30.565.10">
    <property type="entry name" value="Histidine kinase-like ATPase, C-terminal domain"/>
    <property type="match status" value="1"/>
</dbReference>
<dbReference type="InterPro" id="IPR005467">
    <property type="entry name" value="His_kinase_dom"/>
</dbReference>
<dbReference type="InterPro" id="IPR035965">
    <property type="entry name" value="PAS-like_dom_sf"/>
</dbReference>
<dbReference type="SMART" id="SM00091">
    <property type="entry name" value="PAS"/>
    <property type="match status" value="2"/>
</dbReference>
<gene>
    <name evidence="9" type="ORF">CH364_09260</name>
</gene>
<dbReference type="InterPro" id="IPR004358">
    <property type="entry name" value="Sig_transdc_His_kin-like_C"/>
</dbReference>
<evidence type="ECO:0000256" key="2">
    <source>
        <dbReference type="ARBA" id="ARBA00012438"/>
    </source>
</evidence>
<evidence type="ECO:0000256" key="3">
    <source>
        <dbReference type="ARBA" id="ARBA00022553"/>
    </source>
</evidence>
<dbReference type="GO" id="GO:0004673">
    <property type="term" value="F:protein histidine kinase activity"/>
    <property type="evidence" value="ECO:0007669"/>
    <property type="project" value="UniProtKB-EC"/>
</dbReference>
<dbReference type="AlphaFoldDB" id="A0A2N0APX8"/>
<dbReference type="SUPFAM" id="SSF55785">
    <property type="entry name" value="PYP-like sensor domain (PAS domain)"/>
    <property type="match status" value="2"/>
</dbReference>
<evidence type="ECO:0000259" key="6">
    <source>
        <dbReference type="PROSITE" id="PS50109"/>
    </source>
</evidence>
<keyword evidence="5" id="KW-0418">Kinase</keyword>
<dbReference type="OrthoDB" id="344048at2"/>
<dbReference type="NCBIfam" id="TIGR00229">
    <property type="entry name" value="sensory_box"/>
    <property type="match status" value="2"/>
</dbReference>
<dbReference type="PROSITE" id="PS50113">
    <property type="entry name" value="PAC"/>
    <property type="match status" value="2"/>
</dbReference>
<dbReference type="Proteomes" id="UP000232145">
    <property type="component" value="Unassembled WGS sequence"/>
</dbReference>
<dbReference type="EC" id="2.7.13.3" evidence="2"/>
<keyword evidence="10" id="KW-1185">Reference proteome</keyword>
<evidence type="ECO:0000256" key="5">
    <source>
        <dbReference type="ARBA" id="ARBA00022777"/>
    </source>
</evidence>
<dbReference type="InterPro" id="IPR052162">
    <property type="entry name" value="Sensor_kinase/Photoreceptor"/>
</dbReference>
<dbReference type="InterPro" id="IPR000014">
    <property type="entry name" value="PAS"/>
</dbReference>
<evidence type="ECO:0000259" key="8">
    <source>
        <dbReference type="PROSITE" id="PS50113"/>
    </source>
</evidence>
<dbReference type="PROSITE" id="PS50112">
    <property type="entry name" value="PAS"/>
    <property type="match status" value="2"/>
</dbReference>
<dbReference type="EMBL" id="NPDX01000001">
    <property type="protein sequence ID" value="PJZ86333.1"/>
    <property type="molecule type" value="Genomic_DNA"/>
</dbReference>
<dbReference type="PANTHER" id="PTHR43304:SF1">
    <property type="entry name" value="PAC DOMAIN-CONTAINING PROTEIN"/>
    <property type="match status" value="1"/>
</dbReference>
<dbReference type="PROSITE" id="PS50109">
    <property type="entry name" value="HIS_KIN"/>
    <property type="match status" value="1"/>
</dbReference>
<proteinExistence type="predicted"/>
<name>A0A2N0APX8_9LEPT</name>
<feature type="domain" description="PAS" evidence="7">
    <location>
        <begin position="273"/>
        <end position="333"/>
    </location>
</feature>
<feature type="domain" description="PAC" evidence="8">
    <location>
        <begin position="220"/>
        <end position="272"/>
    </location>
</feature>
<dbReference type="InterPro" id="IPR001610">
    <property type="entry name" value="PAC"/>
</dbReference>
<protein>
    <recommendedName>
        <fullName evidence="2">histidine kinase</fullName>
        <ecNumber evidence="2">2.7.13.3</ecNumber>
    </recommendedName>
</protein>
<evidence type="ECO:0000313" key="10">
    <source>
        <dbReference type="Proteomes" id="UP000232145"/>
    </source>
</evidence>
<dbReference type="InterPro" id="IPR036890">
    <property type="entry name" value="HATPase_C_sf"/>
</dbReference>
<comment type="caution">
    <text evidence="9">The sequence shown here is derived from an EMBL/GenBank/DDBJ whole genome shotgun (WGS) entry which is preliminary data.</text>
</comment>
<evidence type="ECO:0000313" key="9">
    <source>
        <dbReference type="EMBL" id="PJZ86333.1"/>
    </source>
</evidence>
<organism evidence="9 10">
    <name type="scientific">Leptospira harrisiae</name>
    <dbReference type="NCBI Taxonomy" id="2023189"/>
    <lineage>
        <taxon>Bacteria</taxon>
        <taxon>Pseudomonadati</taxon>
        <taxon>Spirochaetota</taxon>
        <taxon>Spirochaetia</taxon>
        <taxon>Leptospirales</taxon>
        <taxon>Leptospiraceae</taxon>
        <taxon>Leptospira</taxon>
    </lineage>
</organism>
<dbReference type="InterPro" id="IPR000700">
    <property type="entry name" value="PAS-assoc_C"/>
</dbReference>
<feature type="domain" description="PAS" evidence="7">
    <location>
        <begin position="140"/>
        <end position="185"/>
    </location>
</feature>
<evidence type="ECO:0000259" key="7">
    <source>
        <dbReference type="PROSITE" id="PS50112"/>
    </source>
</evidence>
<reference evidence="9 10" key="1">
    <citation type="submission" date="2017-07" db="EMBL/GenBank/DDBJ databases">
        <title>Leptospira spp. isolated from tropical soils.</title>
        <authorList>
            <person name="Thibeaux R."/>
            <person name="Iraola G."/>
            <person name="Ferres I."/>
            <person name="Bierque E."/>
            <person name="Girault D."/>
            <person name="Soupe-Gilbert M.-E."/>
            <person name="Picardeau M."/>
            <person name="Goarant C."/>
        </authorList>
    </citation>
    <scope>NUCLEOTIDE SEQUENCE [LARGE SCALE GENOMIC DNA]</scope>
    <source>
        <strain evidence="9 10">FH2-B-A1</strain>
    </source>
</reference>
<dbReference type="InterPro" id="IPR003594">
    <property type="entry name" value="HATPase_dom"/>
</dbReference>
<dbReference type="RefSeq" id="WP_100743215.1">
    <property type="nucleotide sequence ID" value="NZ_NPDW01000001.1"/>
</dbReference>
<dbReference type="SMART" id="SM00387">
    <property type="entry name" value="HATPase_c"/>
    <property type="match status" value="1"/>
</dbReference>
<feature type="domain" description="Histidine kinase" evidence="6">
    <location>
        <begin position="418"/>
        <end position="631"/>
    </location>
</feature>
<evidence type="ECO:0000256" key="4">
    <source>
        <dbReference type="ARBA" id="ARBA00022679"/>
    </source>
</evidence>
<dbReference type="Gene3D" id="3.30.450.20">
    <property type="entry name" value="PAS domain"/>
    <property type="match status" value="2"/>
</dbReference>
<dbReference type="CDD" id="cd00130">
    <property type="entry name" value="PAS"/>
    <property type="match status" value="1"/>
</dbReference>
<dbReference type="SMART" id="SM00086">
    <property type="entry name" value="PAC"/>
    <property type="match status" value="2"/>
</dbReference>
<dbReference type="Pfam" id="PF13426">
    <property type="entry name" value="PAS_9"/>
    <property type="match status" value="2"/>
</dbReference>
<dbReference type="SUPFAM" id="SSF55874">
    <property type="entry name" value="ATPase domain of HSP90 chaperone/DNA topoisomerase II/histidine kinase"/>
    <property type="match status" value="1"/>
</dbReference>